<dbReference type="InterPro" id="IPR036291">
    <property type="entry name" value="NAD(P)-bd_dom_sf"/>
</dbReference>
<protein>
    <submittedName>
        <fullName evidence="3">3-methylornithyl-N6-L-lysine dehydrogenase PylD</fullName>
    </submittedName>
</protein>
<dbReference type="RefSeq" id="WP_406790830.1">
    <property type="nucleotide sequence ID" value="NZ_JBJHZX010000004.1"/>
</dbReference>
<proteinExistence type="predicted"/>
<dbReference type="Proteomes" id="UP001623660">
    <property type="component" value="Unassembled WGS sequence"/>
</dbReference>
<name>A0ABW8SHK2_9CLOT</name>
<dbReference type="SUPFAM" id="SSF51735">
    <property type="entry name" value="NAD(P)-binding Rossmann-fold domains"/>
    <property type="match status" value="1"/>
</dbReference>
<dbReference type="Pfam" id="PF01488">
    <property type="entry name" value="Shikimate_DH"/>
    <property type="match status" value="1"/>
</dbReference>
<comment type="caution">
    <text evidence="3">The sequence shown here is derived from an EMBL/GenBank/DDBJ whole genome shotgun (WGS) entry which is preliminary data.</text>
</comment>
<reference evidence="3 4" key="1">
    <citation type="submission" date="2024-11" db="EMBL/GenBank/DDBJ databases">
        <authorList>
            <person name="Heng Y.C."/>
            <person name="Lim A.C.H."/>
            <person name="Lee J.K.Y."/>
            <person name="Kittelmann S."/>
        </authorList>
    </citation>
    <scope>NUCLEOTIDE SEQUENCE [LARGE SCALE GENOMIC DNA]</scope>
    <source>
        <strain evidence="3 4">WILCCON 0269</strain>
    </source>
</reference>
<keyword evidence="4" id="KW-1185">Reference proteome</keyword>
<dbReference type="Pfam" id="PF21455">
    <property type="entry name" value="PylD_N"/>
    <property type="match status" value="1"/>
</dbReference>
<dbReference type="InterPro" id="IPR023914">
    <property type="entry name" value="Pyrrolys_PylD"/>
</dbReference>
<evidence type="ECO:0000313" key="3">
    <source>
        <dbReference type="EMBL" id="MFL0194706.1"/>
    </source>
</evidence>
<feature type="domain" description="Quinate/shikimate 5-dehydrogenase/glutamyl-tRNA reductase" evidence="1">
    <location>
        <begin position="159"/>
        <end position="238"/>
    </location>
</feature>
<accession>A0ABW8SHK2</accession>
<dbReference type="EMBL" id="JBJHZX010000004">
    <property type="protein sequence ID" value="MFL0194706.1"/>
    <property type="molecule type" value="Genomic_DNA"/>
</dbReference>
<dbReference type="Gene3D" id="3.40.50.12150">
    <property type="match status" value="1"/>
</dbReference>
<organism evidence="3 4">
    <name type="scientific">Candidatus Clostridium eludens</name>
    <dbReference type="NCBI Taxonomy" id="3381663"/>
    <lineage>
        <taxon>Bacteria</taxon>
        <taxon>Bacillati</taxon>
        <taxon>Bacillota</taxon>
        <taxon>Clostridia</taxon>
        <taxon>Eubacteriales</taxon>
        <taxon>Clostridiaceae</taxon>
        <taxon>Clostridium</taxon>
    </lineage>
</organism>
<dbReference type="NCBIfam" id="TIGR03911">
    <property type="entry name" value="pyrrolys_PylD"/>
    <property type="match status" value="1"/>
</dbReference>
<gene>
    <name evidence="3" type="primary">pylD</name>
    <name evidence="3" type="ORF">ACJDU8_03830</name>
</gene>
<sequence length="284" mass="31459">MLVTIIEVEMMYKMTLLKSNDISGISENLCKYNKSMFNKLGKSLAEVAMYAVDWEKESYEDYIKNDLIAIVPITSGNGIIDGFSETIKNIIEITGFKAFITDNSDVQGLEEAYKRHAKIIFIADDDKFIAINTCNYNIADNSFDTGRGYAAALDLMSGGLRNKTVLLIGAGPVGIGAASFMTAHGAKVLVYDILRQKAERLRDLFPEVEILTEFHTSLKNNNLIFDATPAKNIIMKQYISESTLISAPGIPLGLEKDCMPIIKDRLIHDVLELGVVTMLFHALS</sequence>
<feature type="domain" description="Pyrrolysine biosynthesis protein PylD N-terminal" evidence="2">
    <location>
        <begin position="23"/>
        <end position="135"/>
    </location>
</feature>
<dbReference type="Gene3D" id="3.40.50.720">
    <property type="entry name" value="NAD(P)-binding Rossmann-like Domain"/>
    <property type="match status" value="1"/>
</dbReference>
<evidence type="ECO:0000313" key="4">
    <source>
        <dbReference type="Proteomes" id="UP001623660"/>
    </source>
</evidence>
<evidence type="ECO:0000259" key="2">
    <source>
        <dbReference type="Pfam" id="PF21455"/>
    </source>
</evidence>
<dbReference type="InterPro" id="IPR048757">
    <property type="entry name" value="PylD_N"/>
</dbReference>
<evidence type="ECO:0000259" key="1">
    <source>
        <dbReference type="Pfam" id="PF01488"/>
    </source>
</evidence>
<dbReference type="InterPro" id="IPR006151">
    <property type="entry name" value="Shikm_DH/Glu-tRNA_Rdtase"/>
</dbReference>